<dbReference type="AlphaFoldDB" id="A0A8S1YLS9"/>
<accession>A0A8S1YLS9</accession>
<sequence length="131" mass="15022">MSAKELPPGGCNKGVVIPLVFSCPQECICKSNVPKKWYHKQCGKPLFVSEYGYILCENHLKDCSAFFIKDAFFQCNEAKKNNSWYKYRNLSNMLMALSNIVQAAELKEEEGLNIQSFTKNLLDELNKKWNS</sequence>
<gene>
    <name evidence="1" type="ORF">POCTA_138.1.T1610122</name>
</gene>
<evidence type="ECO:0000313" key="2">
    <source>
        <dbReference type="Proteomes" id="UP000683925"/>
    </source>
</evidence>
<dbReference type="OMA" id="HKQCGKP"/>
<reference evidence="1" key="1">
    <citation type="submission" date="2021-01" db="EMBL/GenBank/DDBJ databases">
        <authorList>
            <consortium name="Genoscope - CEA"/>
            <person name="William W."/>
        </authorList>
    </citation>
    <scope>NUCLEOTIDE SEQUENCE</scope>
</reference>
<dbReference type="Proteomes" id="UP000683925">
    <property type="component" value="Unassembled WGS sequence"/>
</dbReference>
<proteinExistence type="predicted"/>
<keyword evidence="2" id="KW-1185">Reference proteome</keyword>
<comment type="caution">
    <text evidence="1">The sequence shown here is derived from an EMBL/GenBank/DDBJ whole genome shotgun (WGS) entry which is preliminary data.</text>
</comment>
<evidence type="ECO:0000313" key="1">
    <source>
        <dbReference type="EMBL" id="CAD8213427.1"/>
    </source>
</evidence>
<name>A0A8S1YLS9_PAROT</name>
<organism evidence="1 2">
    <name type="scientific">Paramecium octaurelia</name>
    <dbReference type="NCBI Taxonomy" id="43137"/>
    <lineage>
        <taxon>Eukaryota</taxon>
        <taxon>Sar</taxon>
        <taxon>Alveolata</taxon>
        <taxon>Ciliophora</taxon>
        <taxon>Intramacronucleata</taxon>
        <taxon>Oligohymenophorea</taxon>
        <taxon>Peniculida</taxon>
        <taxon>Parameciidae</taxon>
        <taxon>Paramecium</taxon>
    </lineage>
</organism>
<dbReference type="EMBL" id="CAJJDP010000163">
    <property type="protein sequence ID" value="CAD8213427.1"/>
    <property type="molecule type" value="Genomic_DNA"/>
</dbReference>
<dbReference type="OrthoDB" id="306581at2759"/>
<protein>
    <submittedName>
        <fullName evidence="1">Uncharacterized protein</fullName>
    </submittedName>
</protein>